<dbReference type="InterPro" id="IPR055960">
    <property type="entry name" value="DUF7538"/>
</dbReference>
<evidence type="ECO:0000313" key="2">
    <source>
        <dbReference type="Proteomes" id="UP000198775"/>
    </source>
</evidence>
<dbReference type="EMBL" id="FOCX01000008">
    <property type="protein sequence ID" value="SEO08496.1"/>
    <property type="molecule type" value="Genomic_DNA"/>
</dbReference>
<evidence type="ECO:0000313" key="1">
    <source>
        <dbReference type="EMBL" id="SEO08496.1"/>
    </source>
</evidence>
<dbReference type="OrthoDB" id="311060at2157"/>
<accession>A0A1H8LUE1</accession>
<proteinExistence type="predicted"/>
<reference evidence="2" key="1">
    <citation type="submission" date="2016-10" db="EMBL/GenBank/DDBJ databases">
        <authorList>
            <person name="Varghese N."/>
            <person name="Submissions S."/>
        </authorList>
    </citation>
    <scope>NUCLEOTIDE SEQUENCE [LARGE SCALE GENOMIC DNA]</scope>
    <source>
        <strain evidence="2">IBRC-M 10043</strain>
    </source>
</reference>
<dbReference type="RefSeq" id="WP_092659616.1">
    <property type="nucleotide sequence ID" value="NZ_FOCX01000008.1"/>
</dbReference>
<gene>
    <name evidence="1" type="ORF">SAMN05216388_100811</name>
</gene>
<dbReference type="AlphaFoldDB" id="A0A1H8LUE1"/>
<protein>
    <submittedName>
        <fullName evidence="1">Uncharacterized protein</fullName>
    </submittedName>
</protein>
<sequence>MTAVLDRLAEQDGWRVENAAARVHYDGGSDRYSIEYYEPSECVVYWKVSPDGDIAVPVGRDTVPTPLRERIRQDLATADIDPDVERRSL</sequence>
<keyword evidence="2" id="KW-1185">Reference proteome</keyword>
<dbReference type="Proteomes" id="UP000198775">
    <property type="component" value="Unassembled WGS sequence"/>
</dbReference>
<dbReference type="Pfam" id="PF24382">
    <property type="entry name" value="DUF7538"/>
    <property type="match status" value="1"/>
</dbReference>
<name>A0A1H8LUE1_9EURY</name>
<organism evidence="1 2">
    <name type="scientific">Halorientalis persicus</name>
    <dbReference type="NCBI Taxonomy" id="1367881"/>
    <lineage>
        <taxon>Archaea</taxon>
        <taxon>Methanobacteriati</taxon>
        <taxon>Methanobacteriota</taxon>
        <taxon>Stenosarchaea group</taxon>
        <taxon>Halobacteria</taxon>
        <taxon>Halobacteriales</taxon>
        <taxon>Haloarculaceae</taxon>
        <taxon>Halorientalis</taxon>
    </lineage>
</organism>